<dbReference type="AlphaFoldDB" id="A0A4R6WTR4"/>
<evidence type="ECO:0000313" key="2">
    <source>
        <dbReference type="Proteomes" id="UP000295783"/>
    </source>
</evidence>
<gene>
    <name evidence="1" type="ORF">A8950_2337</name>
</gene>
<keyword evidence="2" id="KW-1185">Reference proteome</keyword>
<dbReference type="RefSeq" id="WP_133613785.1">
    <property type="nucleotide sequence ID" value="NZ_SNYW01000008.1"/>
</dbReference>
<organism evidence="1 2">
    <name type="scientific">Dongia mobilis</name>
    <dbReference type="NCBI Taxonomy" id="578943"/>
    <lineage>
        <taxon>Bacteria</taxon>
        <taxon>Pseudomonadati</taxon>
        <taxon>Pseudomonadota</taxon>
        <taxon>Alphaproteobacteria</taxon>
        <taxon>Rhodospirillales</taxon>
        <taxon>Dongiaceae</taxon>
        <taxon>Dongia</taxon>
    </lineage>
</organism>
<evidence type="ECO:0000313" key="1">
    <source>
        <dbReference type="EMBL" id="TDQ82514.1"/>
    </source>
</evidence>
<proteinExistence type="predicted"/>
<protein>
    <submittedName>
        <fullName evidence="1">Uncharacterized protein</fullName>
    </submittedName>
</protein>
<dbReference type="EMBL" id="SNYW01000008">
    <property type="protein sequence ID" value="TDQ82514.1"/>
    <property type="molecule type" value="Genomic_DNA"/>
</dbReference>
<dbReference type="OrthoDB" id="5461292at2"/>
<reference evidence="1 2" key="1">
    <citation type="submission" date="2019-03" db="EMBL/GenBank/DDBJ databases">
        <title>Genomic Encyclopedia of Type Strains, Phase III (KMG-III): the genomes of soil and plant-associated and newly described type strains.</title>
        <authorList>
            <person name="Whitman W."/>
        </authorList>
    </citation>
    <scope>NUCLEOTIDE SEQUENCE [LARGE SCALE GENOMIC DNA]</scope>
    <source>
        <strain evidence="1 2">CGMCC 1.7660</strain>
    </source>
</reference>
<accession>A0A4R6WTR4</accession>
<name>A0A4R6WTR4_9PROT</name>
<dbReference type="Proteomes" id="UP000295783">
    <property type="component" value="Unassembled WGS sequence"/>
</dbReference>
<sequence length="504" mass="51693">MTLATTQSRITYAGDGVTAAFAIPFVFFGADEIEVVERDLASGSETVRSLVTDFTLGGGGGESGTLTALVPPPPGTSWTIIRRTRRTQLVDYTPNDPFPAETHERALDRLTALVQELDDRLDRTPRLSPTASSADLTLPLPAAGRLIGWNHDASGLENRNLPEGAAVYAGIADVLDGSSDDAAVTPRGLAALWRQGAAIASAATLAEPASLARGGYHHVSGASTIGAFWAGAPAGTVVELCFAAALTLTHDPLLLILPGAADVAAAPGDVARFRAEASGLWRCVSAPPRWYVGGAGLALPVTDLASGHSLAAADLGRELRFTAGGVTLDLLPAAVAGNGAVIAIRNAAASGEVTLDPAGAELLDGLTQRLLRLGDQVLLRSDGAAWQTLAGDYSYDSGELSITSGGTLTLAHGLGAAPQDLRPVLRCKTAEAGWAVGDEIAIGFANTGTGFGTHRGLGLRADASNIVLRYGSGASAFGYAHGGTGSEANLTNANWRLILRARAR</sequence>
<comment type="caution">
    <text evidence="1">The sequence shown here is derived from an EMBL/GenBank/DDBJ whole genome shotgun (WGS) entry which is preliminary data.</text>
</comment>